<accession>A0AAQ3MDX0</accession>
<sequence>MTSNYLSKSVADLLLKHRQKCADKVEEICAIYGSKVAYRKTLVVERIERSDDPRLTEFYQLYLSNFTLEHEQESLEGFAKVLDFNWDSKIQRDYGPFFEPIILLRDPANNELVGAADFALYAYPIQSSEYSGIDASCQLNFLVVRDTLRGVGIAFDLLNHVEMELLQFANQHTGQSPHKVFTTIEMNNPRRMTAEQLDEDATAALMDPNDRTIWWQKQGFYRLDLPYVQPALAPGGEACRYLDFFIRSKFSTEESPKEIPSFVIQEHVRRFFYVSVGKFETPMDDNVEWKEIVEFLGRHPSVKIIRT</sequence>
<dbReference type="SUPFAM" id="SSF55729">
    <property type="entry name" value="Acyl-CoA N-acyltransferases (Nat)"/>
    <property type="match status" value="1"/>
</dbReference>
<proteinExistence type="predicted"/>
<dbReference type="InterPro" id="IPR016181">
    <property type="entry name" value="Acyl_CoA_acyltransferase"/>
</dbReference>
<reference evidence="1 2" key="1">
    <citation type="submission" date="2023-11" db="EMBL/GenBank/DDBJ databases">
        <title>An acidophilic fungus is an integral part of prey digestion in a carnivorous sundew plant.</title>
        <authorList>
            <person name="Tsai I.J."/>
        </authorList>
    </citation>
    <scope>NUCLEOTIDE SEQUENCE [LARGE SCALE GENOMIC DNA]</scope>
    <source>
        <strain evidence="1">169a</strain>
    </source>
</reference>
<dbReference type="AlphaFoldDB" id="A0AAQ3MDX0"/>
<protein>
    <submittedName>
        <fullName evidence="1">GNAT family N-acetyltransferase</fullName>
    </submittedName>
</protein>
<organism evidence="1 2">
    <name type="scientific">Acrodontium crateriforme</name>
    <dbReference type="NCBI Taxonomy" id="150365"/>
    <lineage>
        <taxon>Eukaryota</taxon>
        <taxon>Fungi</taxon>
        <taxon>Dikarya</taxon>
        <taxon>Ascomycota</taxon>
        <taxon>Pezizomycotina</taxon>
        <taxon>Dothideomycetes</taxon>
        <taxon>Dothideomycetidae</taxon>
        <taxon>Mycosphaerellales</taxon>
        <taxon>Teratosphaeriaceae</taxon>
        <taxon>Acrodontium</taxon>
    </lineage>
</organism>
<dbReference type="Proteomes" id="UP001303373">
    <property type="component" value="Chromosome 13"/>
</dbReference>
<gene>
    <name evidence="1" type="ORF">R9X50_00740900</name>
</gene>
<dbReference type="Gene3D" id="3.40.630.30">
    <property type="match status" value="1"/>
</dbReference>
<dbReference type="EMBL" id="CP138592">
    <property type="protein sequence ID" value="WPH04517.1"/>
    <property type="molecule type" value="Genomic_DNA"/>
</dbReference>
<evidence type="ECO:0000313" key="2">
    <source>
        <dbReference type="Proteomes" id="UP001303373"/>
    </source>
</evidence>
<keyword evidence="2" id="KW-1185">Reference proteome</keyword>
<name>A0AAQ3MDX0_9PEZI</name>
<evidence type="ECO:0000313" key="1">
    <source>
        <dbReference type="EMBL" id="WPH04517.1"/>
    </source>
</evidence>